<dbReference type="Pfam" id="PF05159">
    <property type="entry name" value="Capsule_synth"/>
    <property type="match status" value="1"/>
</dbReference>
<sequence>MGMRKVRKFLFLQGPHGSFFKRLAQELQKEGHKTIRVNFNGGDWIDYPKGIAYKHSMKMWPEWLYNFTLHNEITDIVLYGDCRPLHRLAILRLKGSNIKINVFEEGYIRPHWITYELDGVNGYSQIQEQINKIIEDRRNDQPFVDSFIPIKYNMRYMMRYCIRYYLFKWLGVLFFPRYKNHRPVNSLYEAIMWIKRFFILKLKRRFVLKKARYLTQSNTKYYLFLMQLYTDYQIREHSPYTSMKHTLIETIYSFAKFAPTYTKLVIKNHPLDSGQKNYGKLIKNICNELGISGRIIYLDGGNLPALLEGSLAVVTVNSTAGLQAIHHKKPLKVLGTAIYNSEELVNNATLDEFWNNYKKPNQQAYTRFKNYLMRKNQINGSFYDPEGVNQLLQQIVKKLCN</sequence>
<evidence type="ECO:0008006" key="3">
    <source>
        <dbReference type="Google" id="ProtNLM"/>
    </source>
</evidence>
<accession>A0A0C1QYH1</accession>
<dbReference type="GO" id="GO:0015774">
    <property type="term" value="P:polysaccharide transport"/>
    <property type="evidence" value="ECO:0007669"/>
    <property type="project" value="InterPro"/>
</dbReference>
<proteinExistence type="predicted"/>
<gene>
    <name evidence="1" type="ORF">NF27_EY01360</name>
</gene>
<dbReference type="EMBL" id="JSWE01000124">
    <property type="protein sequence ID" value="KIE05040.1"/>
    <property type="molecule type" value="Genomic_DNA"/>
</dbReference>
<dbReference type="GO" id="GO:0000271">
    <property type="term" value="P:polysaccharide biosynthetic process"/>
    <property type="evidence" value="ECO:0007669"/>
    <property type="project" value="InterPro"/>
</dbReference>
<reference evidence="1 2" key="1">
    <citation type="submission" date="2014-11" db="EMBL/GenBank/DDBJ databases">
        <title>A Rickettsiales Symbiont of Amoebae With Ancient Features.</title>
        <authorList>
            <person name="Schulz F."/>
            <person name="Martijn J."/>
            <person name="Wascher F."/>
            <person name="Kostanjsek R."/>
            <person name="Ettema T.J."/>
            <person name="Horn M."/>
        </authorList>
    </citation>
    <scope>NUCLEOTIDE SEQUENCE [LARGE SCALE GENOMIC DNA]</scope>
    <source>
        <strain evidence="1 2">UWC36</strain>
    </source>
</reference>
<comment type="caution">
    <text evidence="1">The sequence shown here is derived from an EMBL/GenBank/DDBJ whole genome shotgun (WGS) entry which is preliminary data.</text>
</comment>
<protein>
    <recommendedName>
        <fullName evidence="3">Capsular biosynthesis protein</fullName>
    </recommendedName>
</protein>
<dbReference type="Proteomes" id="UP000031258">
    <property type="component" value="Unassembled WGS sequence"/>
</dbReference>
<dbReference type="CDD" id="cd16441">
    <property type="entry name" value="beta_Kdo_transferase_KpsS"/>
    <property type="match status" value="1"/>
</dbReference>
<evidence type="ECO:0000313" key="1">
    <source>
        <dbReference type="EMBL" id="KIE05040.1"/>
    </source>
</evidence>
<dbReference type="InterPro" id="IPR007833">
    <property type="entry name" value="Capsule_polysaccharide_synth"/>
</dbReference>
<organism evidence="1 2">
    <name type="scientific">Candidatus Jidaibacter acanthamoebae</name>
    <dbReference type="NCBI Taxonomy" id="86105"/>
    <lineage>
        <taxon>Bacteria</taxon>
        <taxon>Pseudomonadati</taxon>
        <taxon>Pseudomonadota</taxon>
        <taxon>Alphaproteobacteria</taxon>
        <taxon>Rickettsiales</taxon>
        <taxon>Candidatus Midichloriaceae</taxon>
        <taxon>Candidatus Jidaibacter</taxon>
    </lineage>
</organism>
<dbReference type="PATRIC" id="fig|86105.3.peg.1207"/>
<dbReference type="STRING" id="86105.NF27_EY01360"/>
<evidence type="ECO:0000313" key="2">
    <source>
        <dbReference type="Proteomes" id="UP000031258"/>
    </source>
</evidence>
<dbReference type="AlphaFoldDB" id="A0A0C1QYH1"/>
<name>A0A0C1QYH1_9RICK</name>
<keyword evidence="2" id="KW-1185">Reference proteome</keyword>